<dbReference type="Proteomes" id="UP000265845">
    <property type="component" value="Unassembled WGS sequence"/>
</dbReference>
<gene>
    <name evidence="1" type="ORF">D1222_03495</name>
</gene>
<dbReference type="AlphaFoldDB" id="A0A399RI59"/>
<dbReference type="EMBL" id="QWGA01000003">
    <property type="protein sequence ID" value="RIJ31336.1"/>
    <property type="molecule type" value="Genomic_DNA"/>
</dbReference>
<accession>A0A399RI59</accession>
<dbReference type="RefSeq" id="WP_119452832.1">
    <property type="nucleotide sequence ID" value="NZ_QWGA01000003.1"/>
</dbReference>
<name>A0A399RI59_9PROT</name>
<protein>
    <submittedName>
        <fullName evidence="1">Uncharacterized protein</fullName>
    </submittedName>
</protein>
<evidence type="ECO:0000313" key="1">
    <source>
        <dbReference type="EMBL" id="RIJ31336.1"/>
    </source>
</evidence>
<evidence type="ECO:0000313" key="2">
    <source>
        <dbReference type="Proteomes" id="UP000265845"/>
    </source>
</evidence>
<keyword evidence="2" id="KW-1185">Reference proteome</keyword>
<dbReference type="OrthoDB" id="7630441at2"/>
<comment type="caution">
    <text evidence="1">The sequence shown here is derived from an EMBL/GenBank/DDBJ whole genome shotgun (WGS) entry which is preliminary data.</text>
</comment>
<sequence length="123" mass="13848">MSFARKQIAPARAVRLAYIAAENADTIETGNSSILSSGDEFWMVAEWSRSGESLAFHAESLISWAPVEILERPTPIIDETDQAKWLCKFRYFGPVRDRARLIENVKTVLDSLARWQAVPAHSL</sequence>
<proteinExistence type="predicted"/>
<reference evidence="1 2" key="1">
    <citation type="submission" date="2018-08" db="EMBL/GenBank/DDBJ databases">
        <title>Henriciella mobilis sp. nov., isolated from seawater.</title>
        <authorList>
            <person name="Cheng H."/>
            <person name="Wu Y.-H."/>
            <person name="Xu X.-W."/>
            <person name="Guo L.-L."/>
        </authorList>
    </citation>
    <scope>NUCLEOTIDE SEQUENCE [LARGE SCALE GENOMIC DNA]</scope>
    <source>
        <strain evidence="1 2">CCUG67844</strain>
    </source>
</reference>
<organism evidence="1 2">
    <name type="scientific">Henriciella algicola</name>
    <dbReference type="NCBI Taxonomy" id="1608422"/>
    <lineage>
        <taxon>Bacteria</taxon>
        <taxon>Pseudomonadati</taxon>
        <taxon>Pseudomonadota</taxon>
        <taxon>Alphaproteobacteria</taxon>
        <taxon>Hyphomonadales</taxon>
        <taxon>Hyphomonadaceae</taxon>
        <taxon>Henriciella</taxon>
    </lineage>
</organism>